<gene>
    <name evidence="1" type="ORF">E2C01_050989</name>
</gene>
<sequence>MPSIQILCNDIFQALTGLNPQKPNRLVFRTKLFQLCLLIFTFPSCWKFAYIQPVPEKGDCFNPSNYLLIALACHYGFH</sequence>
<proteinExistence type="predicted"/>
<dbReference type="AlphaFoldDB" id="A0A5B7GAF1"/>
<keyword evidence="2" id="KW-1185">Reference proteome</keyword>
<evidence type="ECO:0000313" key="2">
    <source>
        <dbReference type="Proteomes" id="UP000324222"/>
    </source>
</evidence>
<protein>
    <submittedName>
        <fullName evidence="1">Uncharacterized protein</fullName>
    </submittedName>
</protein>
<name>A0A5B7GAF1_PORTR</name>
<organism evidence="1 2">
    <name type="scientific">Portunus trituberculatus</name>
    <name type="common">Swimming crab</name>
    <name type="synonym">Neptunus trituberculatus</name>
    <dbReference type="NCBI Taxonomy" id="210409"/>
    <lineage>
        <taxon>Eukaryota</taxon>
        <taxon>Metazoa</taxon>
        <taxon>Ecdysozoa</taxon>
        <taxon>Arthropoda</taxon>
        <taxon>Crustacea</taxon>
        <taxon>Multicrustacea</taxon>
        <taxon>Malacostraca</taxon>
        <taxon>Eumalacostraca</taxon>
        <taxon>Eucarida</taxon>
        <taxon>Decapoda</taxon>
        <taxon>Pleocyemata</taxon>
        <taxon>Brachyura</taxon>
        <taxon>Eubrachyura</taxon>
        <taxon>Portunoidea</taxon>
        <taxon>Portunidae</taxon>
        <taxon>Portuninae</taxon>
        <taxon>Portunus</taxon>
    </lineage>
</organism>
<accession>A0A5B7GAF1</accession>
<reference evidence="1 2" key="1">
    <citation type="submission" date="2019-05" db="EMBL/GenBank/DDBJ databases">
        <title>Another draft genome of Portunus trituberculatus and its Hox gene families provides insights of decapod evolution.</title>
        <authorList>
            <person name="Jeong J.-H."/>
            <person name="Song I."/>
            <person name="Kim S."/>
            <person name="Choi T."/>
            <person name="Kim D."/>
            <person name="Ryu S."/>
            <person name="Kim W."/>
        </authorList>
    </citation>
    <scope>NUCLEOTIDE SEQUENCE [LARGE SCALE GENOMIC DNA]</scope>
    <source>
        <tissue evidence="1">Muscle</tissue>
    </source>
</reference>
<dbReference type="EMBL" id="VSRR010014436">
    <property type="protein sequence ID" value="MPC57021.1"/>
    <property type="molecule type" value="Genomic_DNA"/>
</dbReference>
<evidence type="ECO:0000313" key="1">
    <source>
        <dbReference type="EMBL" id="MPC57021.1"/>
    </source>
</evidence>
<comment type="caution">
    <text evidence="1">The sequence shown here is derived from an EMBL/GenBank/DDBJ whole genome shotgun (WGS) entry which is preliminary data.</text>
</comment>
<dbReference type="Proteomes" id="UP000324222">
    <property type="component" value="Unassembled WGS sequence"/>
</dbReference>